<evidence type="ECO:0000259" key="2">
    <source>
        <dbReference type="Pfam" id="PF06985"/>
    </source>
</evidence>
<feature type="compositionally biased region" description="Low complexity" evidence="1">
    <location>
        <begin position="646"/>
        <end position="655"/>
    </location>
</feature>
<dbReference type="PANTHER" id="PTHR24148">
    <property type="entry name" value="ANKYRIN REPEAT DOMAIN-CONTAINING PROTEIN 39 HOMOLOG-RELATED"/>
    <property type="match status" value="1"/>
</dbReference>
<comment type="caution">
    <text evidence="3">The sequence shown here is derived from an EMBL/GenBank/DDBJ whole genome shotgun (WGS) entry which is preliminary data.</text>
</comment>
<dbReference type="InterPro" id="IPR052895">
    <property type="entry name" value="HetReg/Transcr_Mod"/>
</dbReference>
<dbReference type="EMBL" id="BOLY01000009">
    <property type="protein sequence ID" value="GIZ49759.1"/>
    <property type="molecule type" value="Genomic_DNA"/>
</dbReference>
<accession>A0A9P3FMS7</accession>
<feature type="region of interest" description="Disordered" evidence="1">
    <location>
        <begin position="632"/>
        <end position="655"/>
    </location>
</feature>
<dbReference type="Pfam" id="PF06985">
    <property type="entry name" value="HET"/>
    <property type="match status" value="1"/>
</dbReference>
<dbReference type="AlphaFoldDB" id="A0A9P3FMS7"/>
<dbReference type="InterPro" id="IPR010730">
    <property type="entry name" value="HET"/>
</dbReference>
<dbReference type="GeneID" id="68298361"/>
<feature type="domain" description="Heterokaryon incompatibility" evidence="2">
    <location>
        <begin position="82"/>
        <end position="217"/>
    </location>
</feature>
<name>A0A9P3FMS7_9PEZI</name>
<protein>
    <recommendedName>
        <fullName evidence="2">Heterokaryon incompatibility domain-containing protein</fullName>
    </recommendedName>
</protein>
<dbReference type="OrthoDB" id="3773119at2759"/>
<proteinExistence type="predicted"/>
<dbReference type="RefSeq" id="XP_044664246.1">
    <property type="nucleotide sequence ID" value="XM_044808311.1"/>
</dbReference>
<sequence>MAPSTSGFKHSPLQDATQEIRLLKFVYGCNEDDLVLQLSHHQLEDATEPIAEGLLAEYQRPRRRKKLRIKRRPEREAVHYEYFAISYTWGDPDESIVIINGKSMTVRQSCFDALQQVRRHFPNAWVWIDSICIEQGNASEKSSQVALMANIYKRSAKVIACIGHVPGLDWLLIEMRHWREEIQWRSCTLEGRRHSSRWLDNPQQDSETTDRLWIVQELNNNDVLVIAGETITSMRAIRDIMEIEEYSSHIEPRELGDNPRIRKRTPLKPYSKQELMFRKTLSYAERLYEETTLEKLLSDLGAHHCSDPRDRIYGVLSLLSTGLESQYTIRSDYSITAWELASTIVAEVGHYNILVRLLLDALCIGPNSIEMQHALQSRRLEDRTAAAPPKMMMQKHCLTFRIRSGPEGTLEANLDTRLPSNESPGWASALARYPNELDDLYELLPQLEADGWAQAFHGRRPKKLSWQGITNALLCSGAVASDLLVKMASTYLVIRRSKSHQYLYDIVGQALVADHDLRCSKHTGHYRDFNISYSPEDIMVLVGQEDPARDPYPYGPAWHATPPKDRDQLLRLITAPFANSKGALRHVNGPRAQVISDKRDAREGRRFRWKSRLRREFHSRLKDSGIDKLADEIADDESAGSKESDSVTSVSDNST</sequence>
<evidence type="ECO:0000313" key="4">
    <source>
        <dbReference type="Proteomes" id="UP000825890"/>
    </source>
</evidence>
<gene>
    <name evidence="3" type="ORF">CKM354_001278600</name>
</gene>
<evidence type="ECO:0000313" key="3">
    <source>
        <dbReference type="EMBL" id="GIZ49759.1"/>
    </source>
</evidence>
<evidence type="ECO:0000256" key="1">
    <source>
        <dbReference type="SAM" id="MobiDB-lite"/>
    </source>
</evidence>
<organism evidence="3 4">
    <name type="scientific">Cercospora kikuchii</name>
    <dbReference type="NCBI Taxonomy" id="84275"/>
    <lineage>
        <taxon>Eukaryota</taxon>
        <taxon>Fungi</taxon>
        <taxon>Dikarya</taxon>
        <taxon>Ascomycota</taxon>
        <taxon>Pezizomycotina</taxon>
        <taxon>Dothideomycetes</taxon>
        <taxon>Dothideomycetidae</taxon>
        <taxon>Mycosphaerellales</taxon>
        <taxon>Mycosphaerellaceae</taxon>
        <taxon>Cercospora</taxon>
    </lineage>
</organism>
<dbReference type="Proteomes" id="UP000825890">
    <property type="component" value="Unassembled WGS sequence"/>
</dbReference>
<reference evidence="3 4" key="1">
    <citation type="submission" date="2021-01" db="EMBL/GenBank/DDBJ databases">
        <title>Cercospora kikuchii MAFF 305040 whole genome shotgun sequence.</title>
        <authorList>
            <person name="Kashiwa T."/>
            <person name="Suzuki T."/>
        </authorList>
    </citation>
    <scope>NUCLEOTIDE SEQUENCE [LARGE SCALE GENOMIC DNA]</scope>
    <source>
        <strain evidence="3 4">MAFF 305040</strain>
    </source>
</reference>
<keyword evidence="4" id="KW-1185">Reference proteome</keyword>
<dbReference type="PANTHER" id="PTHR24148:SF73">
    <property type="entry name" value="HET DOMAIN PROTEIN (AFU_ORTHOLOGUE AFUA_8G01020)"/>
    <property type="match status" value="1"/>
</dbReference>